<dbReference type="AlphaFoldDB" id="A0A1Y1IBI9"/>
<feature type="compositionally biased region" description="Low complexity" evidence="1">
    <location>
        <begin position="83"/>
        <end position="92"/>
    </location>
</feature>
<accession>A0A1Y1IBI9</accession>
<dbReference type="EMBL" id="DF237218">
    <property type="protein sequence ID" value="GAQ86076.1"/>
    <property type="molecule type" value="Genomic_DNA"/>
</dbReference>
<proteinExistence type="predicted"/>
<organism evidence="2 3">
    <name type="scientific">Klebsormidium nitens</name>
    <name type="common">Green alga</name>
    <name type="synonym">Ulothrix nitens</name>
    <dbReference type="NCBI Taxonomy" id="105231"/>
    <lineage>
        <taxon>Eukaryota</taxon>
        <taxon>Viridiplantae</taxon>
        <taxon>Streptophyta</taxon>
        <taxon>Klebsormidiophyceae</taxon>
        <taxon>Klebsormidiales</taxon>
        <taxon>Klebsormidiaceae</taxon>
        <taxon>Klebsormidium</taxon>
    </lineage>
</organism>
<keyword evidence="3" id="KW-1185">Reference proteome</keyword>
<feature type="compositionally biased region" description="Basic and acidic residues" evidence="1">
    <location>
        <begin position="187"/>
        <end position="200"/>
    </location>
</feature>
<feature type="region of interest" description="Disordered" evidence="1">
    <location>
        <begin position="79"/>
        <end position="116"/>
    </location>
</feature>
<reference evidence="2 3" key="1">
    <citation type="journal article" date="2014" name="Nat. Commun.">
        <title>Klebsormidium flaccidum genome reveals primary factors for plant terrestrial adaptation.</title>
        <authorList>
            <person name="Hori K."/>
            <person name="Maruyama F."/>
            <person name="Fujisawa T."/>
            <person name="Togashi T."/>
            <person name="Yamamoto N."/>
            <person name="Seo M."/>
            <person name="Sato S."/>
            <person name="Yamada T."/>
            <person name="Mori H."/>
            <person name="Tajima N."/>
            <person name="Moriyama T."/>
            <person name="Ikeuchi M."/>
            <person name="Watanabe M."/>
            <person name="Wada H."/>
            <person name="Kobayashi K."/>
            <person name="Saito M."/>
            <person name="Masuda T."/>
            <person name="Sasaki-Sekimoto Y."/>
            <person name="Mashiguchi K."/>
            <person name="Awai K."/>
            <person name="Shimojima M."/>
            <person name="Masuda S."/>
            <person name="Iwai M."/>
            <person name="Nobusawa T."/>
            <person name="Narise T."/>
            <person name="Kondo S."/>
            <person name="Saito H."/>
            <person name="Sato R."/>
            <person name="Murakawa M."/>
            <person name="Ihara Y."/>
            <person name="Oshima-Yamada Y."/>
            <person name="Ohtaka K."/>
            <person name="Satoh M."/>
            <person name="Sonobe K."/>
            <person name="Ishii M."/>
            <person name="Ohtani R."/>
            <person name="Kanamori-Sato M."/>
            <person name="Honoki R."/>
            <person name="Miyazaki D."/>
            <person name="Mochizuki H."/>
            <person name="Umetsu J."/>
            <person name="Higashi K."/>
            <person name="Shibata D."/>
            <person name="Kamiya Y."/>
            <person name="Sato N."/>
            <person name="Nakamura Y."/>
            <person name="Tabata S."/>
            <person name="Ida S."/>
            <person name="Kurokawa K."/>
            <person name="Ohta H."/>
        </authorList>
    </citation>
    <scope>NUCLEOTIDE SEQUENCE [LARGE SCALE GENOMIC DNA]</scope>
    <source>
        <strain evidence="2 3">NIES-2285</strain>
    </source>
</reference>
<dbReference type="OMA" id="RNCIPTR"/>
<evidence type="ECO:0000313" key="2">
    <source>
        <dbReference type="EMBL" id="GAQ86076.1"/>
    </source>
</evidence>
<feature type="compositionally biased region" description="Low complexity" evidence="1">
    <location>
        <begin position="101"/>
        <end position="110"/>
    </location>
</feature>
<feature type="compositionally biased region" description="Low complexity" evidence="1">
    <location>
        <begin position="394"/>
        <end position="405"/>
    </location>
</feature>
<evidence type="ECO:0000313" key="3">
    <source>
        <dbReference type="Proteomes" id="UP000054558"/>
    </source>
</evidence>
<feature type="region of interest" description="Disordered" evidence="1">
    <location>
        <begin position="644"/>
        <end position="719"/>
    </location>
</feature>
<feature type="region of interest" description="Disordered" evidence="1">
    <location>
        <begin position="159"/>
        <end position="217"/>
    </location>
</feature>
<feature type="region of interest" description="Disordered" evidence="1">
    <location>
        <begin position="293"/>
        <end position="328"/>
    </location>
</feature>
<feature type="compositionally biased region" description="Basic and acidic residues" evidence="1">
    <location>
        <begin position="384"/>
        <end position="393"/>
    </location>
</feature>
<feature type="region of interest" description="Disordered" evidence="1">
    <location>
        <begin position="342"/>
        <end position="459"/>
    </location>
</feature>
<gene>
    <name evidence="2" type="ORF">KFL_002690010</name>
</gene>
<dbReference type="Proteomes" id="UP000054558">
    <property type="component" value="Unassembled WGS sequence"/>
</dbReference>
<evidence type="ECO:0000256" key="1">
    <source>
        <dbReference type="SAM" id="MobiDB-lite"/>
    </source>
</evidence>
<feature type="compositionally biased region" description="Pro residues" evidence="1">
    <location>
        <begin position="298"/>
        <end position="317"/>
    </location>
</feature>
<sequence>MAKTANNSFGSDTSGIVIWKHNTMGHMDSSVEEAIARLVRKQQEGLVNSQSLVSFASESAVVDKPKKGFLKRFLAFGKKDSSEGGSSEPVGGLVIKDKSSSFETSRSRGSSTEDIRQGRSEFRVFRDGKGAAVVARSDGRNFKDLAKKAREAGFPDLARQIETAEPRQPRLNSSRNGRGAHPTPSEIIDRVRARNKERMGRSVSGSASTAEAQFYGEIPIRSAEDLKAHRAELAKNRNRLAALKQKEALVEADQKGTDEAGEPPSRRESLQPLESLERAAMVHNWLQSGNITGNPVLYPDPSPEGPGVPTSVGPPPHLALSPGDAPVPDLLELEDRVLFSQKQTEEGLLTAPGKGLRPQGGSPGEADKPVGAALLDRSSFTARADCEGGKLEGPEGAPGAKGAVARNRSPLTKPPGSRKSQEQRFLGGAGSMMRSASDRPASGENGEGPRTGLLRTTSEIAGLVHLRQAFDSGVGPLEAEPGSGKGRLSDGLRPSLRTERGGGLAPGGSPVPWGGFVAEVGPGRAKTPEPVGLEPSPQPGVLVTPMKGLGLEPKRASPSGLAWSPLEKGSPLQSPRPLPGPVDDISPRPKMVRQSSGRSEPRQEAASGEDEERYDPAQWHKYLQTRLAQVLPNLSSEAPQEVLVGGRAAPPGGDIPGRKDALPLPLPPGLHPLPPALHPLPPSSGPPNWPFKIVDQSPYDFDASGGATPRSSASFLSELPHSPSSPLMDLLLSPHGAHAVEAWHVPPAYSG</sequence>
<feature type="region of interest" description="Disordered" evidence="1">
    <location>
        <begin position="245"/>
        <end position="275"/>
    </location>
</feature>
<protein>
    <submittedName>
        <fullName evidence="2">Uncharacterized protein</fullName>
    </submittedName>
</protein>
<feature type="compositionally biased region" description="Pro residues" evidence="1">
    <location>
        <begin position="664"/>
        <end position="689"/>
    </location>
</feature>
<feature type="compositionally biased region" description="Basic and acidic residues" evidence="1">
    <location>
        <begin position="245"/>
        <end position="269"/>
    </location>
</feature>
<feature type="region of interest" description="Disordered" evidence="1">
    <location>
        <begin position="471"/>
        <end position="617"/>
    </location>
</feature>
<name>A0A1Y1IBI9_KLENI</name>